<evidence type="ECO:0000313" key="1">
    <source>
        <dbReference type="EMBL" id="KAJ9048943.1"/>
    </source>
</evidence>
<reference evidence="1" key="1">
    <citation type="submission" date="2022-04" db="EMBL/GenBank/DDBJ databases">
        <title>Genome of the entomopathogenic fungus Entomophthora muscae.</title>
        <authorList>
            <person name="Elya C."/>
            <person name="Lovett B.R."/>
            <person name="Lee E."/>
            <person name="Macias A.M."/>
            <person name="Hajek A.E."/>
            <person name="De Bivort B.L."/>
            <person name="Kasson M.T."/>
            <person name="De Fine Licht H.H."/>
            <person name="Stajich J.E."/>
        </authorList>
    </citation>
    <scope>NUCLEOTIDE SEQUENCE</scope>
    <source>
        <strain evidence="1">Berkeley</strain>
    </source>
</reference>
<sequence length="1304" mass="148589">MIKDEKNQTVIVSGESGAGKTVSAKFIMRYFASVNLDPNSPTGGDSGMSETERQILATNPILESFGNAKTTRNDNSSRFGKYIEIQFDTKINIAGARIRTYLLERSRLIFQPDSERNYHIFYQMCKGSSDAEKKDMHLTNIEDYYYLKQGGQYTIPGVDDAEEFRITRDALETIGINKETQKEIFRLCAALLHIGNIAVAGNEKSGANIPEADEALAHVCELLKIKSSDFRKWMVKKQIVTRSDKIISNLTPAQTTVVRDSAAKFLYSNLFDWLIKRTNEKLANGNEAQVRSFIGVLDIYGFEHFQKNSFEQFCINYANEKLQQQFNQHVFTLEQEEYVREEIDWTFIEFSDNKPCIEIIEGKLGILALLDEQSRLPSGSDEGFVNKLYSALAVPANEKYFSKPRFGTTAFTVSHYAHAVTYESENFLDKNRDTVPDEILGVFQNSEASFVKEILPTPESQQVVSPKLNGRSGATKRQTLGSAFKQSLNSLMETIGDTDVHYIRCIKPNEGKVPWGFENKMVLSQLRACGVLETIRISCSGYPSRKVLEDFVQRYYITLPHSKWGGNVTQVCKEILAEGLKDPDKYQIGKTKVFFRAGQLAFLEKLRNDKINNCAILIQKNVRRMLCRRHYHRLRFTVVVCRTQNINKFARNIIALFRRSQAARLLQTRIRSYLAHKSYQTRRESIIRVQTFCRGHLARRGANDLKKKRAATTLQSLARRSLDRKKYVHFLKMVVVIQSYYRRVLAKKELKTRKLEARSINNLKESSLKLESKIISISKQLKSKEQDLKELNRKTASLEDELHAWKKKYEKIEASNKELLTKSDQLLEQERELQAIKRENSELQKRCQDQDETLQNSERELMELRASIQESEQKGVDTEEIVLLKSEISELKKVLEETKRARKSLKEAPLFSGSSSVTAVGHRRSDTFGFNSSVEAVEAMAATGNKKNRNSLRSIDLRGGRSSWNPLSSFFQPPAADLPDVMEDNSENLQAILESDALVEEVVTGLIEKLNIPLPNFEMPRRSQEILFPAHMIGLCIIQMYKFDLGTQISGLVSDVLSSVRNFVERAEGDFIFAFWFSNISELLAILLTASNDVECSSPTYQPNEDEEHLDPQEVVTDAVKGLNVLLSEIMTVWLKDLQKRLGKMAIPAVVENQSLPGFVSNDAGFFNKIIGQGQNSITIDHALNFFSILTKTMAFYFVDKAVVELLVEYLLSFVGILSFNHIIMRKNFCSWKRGMQIQYNVTRLEEWCAGKAIDQQSTNLEQLMQAAKLLQLQKTTLQDLEILYDVCHLLNPGQIKSLSPSTT</sequence>
<dbReference type="EMBL" id="QTSX02007296">
    <property type="protein sequence ID" value="KAJ9048943.1"/>
    <property type="molecule type" value="Genomic_DNA"/>
</dbReference>
<accession>A0ACC2RFT4</accession>
<evidence type="ECO:0000313" key="2">
    <source>
        <dbReference type="Proteomes" id="UP001165960"/>
    </source>
</evidence>
<dbReference type="Proteomes" id="UP001165960">
    <property type="component" value="Unassembled WGS sequence"/>
</dbReference>
<comment type="caution">
    <text evidence="1">The sequence shown here is derived from an EMBL/GenBank/DDBJ whole genome shotgun (WGS) entry which is preliminary data.</text>
</comment>
<keyword evidence="2" id="KW-1185">Reference proteome</keyword>
<protein>
    <submittedName>
        <fullName evidence="1">Myosin type-2 heavy chain 1</fullName>
    </submittedName>
</protein>
<organism evidence="1 2">
    <name type="scientific">Entomophthora muscae</name>
    <dbReference type="NCBI Taxonomy" id="34485"/>
    <lineage>
        <taxon>Eukaryota</taxon>
        <taxon>Fungi</taxon>
        <taxon>Fungi incertae sedis</taxon>
        <taxon>Zoopagomycota</taxon>
        <taxon>Entomophthoromycotina</taxon>
        <taxon>Entomophthoromycetes</taxon>
        <taxon>Entomophthorales</taxon>
        <taxon>Entomophthoraceae</taxon>
        <taxon>Entomophthora</taxon>
    </lineage>
</organism>
<name>A0ACC2RFT4_9FUNG</name>
<proteinExistence type="predicted"/>
<gene>
    <name evidence="1" type="primary">MYO2_7</name>
    <name evidence="1" type="ORF">DSO57_1029572</name>
</gene>